<dbReference type="EMBL" id="LAZR01055666">
    <property type="protein sequence ID" value="KKK75862.1"/>
    <property type="molecule type" value="Genomic_DNA"/>
</dbReference>
<evidence type="ECO:0008006" key="2">
    <source>
        <dbReference type="Google" id="ProtNLM"/>
    </source>
</evidence>
<reference evidence="1" key="1">
    <citation type="journal article" date="2015" name="Nature">
        <title>Complex archaea that bridge the gap between prokaryotes and eukaryotes.</title>
        <authorList>
            <person name="Spang A."/>
            <person name="Saw J.H."/>
            <person name="Jorgensen S.L."/>
            <person name="Zaremba-Niedzwiedzka K."/>
            <person name="Martijn J."/>
            <person name="Lind A.E."/>
            <person name="van Eijk R."/>
            <person name="Schleper C."/>
            <person name="Guy L."/>
            <person name="Ettema T.J."/>
        </authorList>
    </citation>
    <scope>NUCLEOTIDE SEQUENCE</scope>
</reference>
<proteinExistence type="predicted"/>
<dbReference type="Gene3D" id="3.90.1480.10">
    <property type="entry name" value="Alpha-2,3-sialyltransferase"/>
    <property type="match status" value="1"/>
</dbReference>
<accession>A0A0F8Y3B0</accession>
<name>A0A0F8Y3B0_9ZZZZ</name>
<evidence type="ECO:0000313" key="1">
    <source>
        <dbReference type="EMBL" id="KKK75862.1"/>
    </source>
</evidence>
<sequence length="248" mass="27976">MTTPAFIVGNGPSLKETNLDLLVGHTAFGMNRIHLHYDKPGCEIWRPTHYAFVDYQTTMAQSEYMVELKNHIDAGEEIYVSEKLRLATYNKLKSPEAMPENIHFLDMCSRHFGGDYLSPSAPKRWHLEEPGGARWCGFASGLFVAMQVAADLGHNPLYLLGCDLGYKPMVGEIDPNHMDEGYVKTYPGRGVTGEKIMPPGYNEYTNAKLRYGHRVAKFSCEEMGLEVFNCTVGGQLEVYERKRLEDVV</sequence>
<comment type="caution">
    <text evidence="1">The sequence shown here is derived from an EMBL/GenBank/DDBJ whole genome shotgun (WGS) entry which is preliminary data.</text>
</comment>
<protein>
    <recommendedName>
        <fullName evidence="2">DUF115 domain-containing protein</fullName>
    </recommendedName>
</protein>
<organism evidence="1">
    <name type="scientific">marine sediment metagenome</name>
    <dbReference type="NCBI Taxonomy" id="412755"/>
    <lineage>
        <taxon>unclassified sequences</taxon>
        <taxon>metagenomes</taxon>
        <taxon>ecological metagenomes</taxon>
    </lineage>
</organism>
<dbReference type="AlphaFoldDB" id="A0A0F8Y3B0"/>
<gene>
    <name evidence="1" type="ORF">LCGC14_2869460</name>
</gene>